<dbReference type="GO" id="GO:0009100">
    <property type="term" value="P:glycoprotein metabolic process"/>
    <property type="evidence" value="ECO:0007669"/>
    <property type="project" value="UniProtKB-ARBA"/>
</dbReference>
<gene>
    <name evidence="2" type="ordered locus">SNE_A07820</name>
</gene>
<evidence type="ECO:0000313" key="2">
    <source>
        <dbReference type="EMBL" id="CCB88659.1"/>
    </source>
</evidence>
<reference key="1">
    <citation type="journal article" date="2011" name="Mol. Biol. Evol.">
        <title>Unity in variety -- the pan-genome of the Chlamydiae.</title>
        <authorList>
            <person name="Collingro A."/>
            <person name="Tischler P."/>
            <person name="Weinmaier T."/>
            <person name="Penz T."/>
            <person name="Heinz E."/>
            <person name="Brunham R.C."/>
            <person name="Read T.D."/>
            <person name="Bavoil P.M."/>
            <person name="Sachse K."/>
            <person name="Kahane S."/>
            <person name="Friedman M.G."/>
            <person name="Rattei T."/>
            <person name="Myers G.S.A."/>
            <person name="Horn M."/>
        </authorList>
    </citation>
    <scope>NUCLEOTIDE SEQUENCE</scope>
    <source>
        <strain>Z</strain>
    </source>
</reference>
<name>F8L7D2_SIMNZ</name>
<dbReference type="AlphaFoldDB" id="F8L7D2"/>
<dbReference type="EMBL" id="FR872582">
    <property type="protein sequence ID" value="CCB88659.1"/>
    <property type="molecule type" value="Genomic_DNA"/>
</dbReference>
<dbReference type="PANTHER" id="PTHR43404">
    <property type="entry name" value="LIPOPOLYSACCHARIDE CHOLINEPHOSPHOTRANSFERASE LICD"/>
    <property type="match status" value="1"/>
</dbReference>
<dbReference type="InterPro" id="IPR007074">
    <property type="entry name" value="LicD/FKTN/FKRP_NTP_transf"/>
</dbReference>
<evidence type="ECO:0000313" key="3">
    <source>
        <dbReference type="Proteomes" id="UP000000496"/>
    </source>
</evidence>
<evidence type="ECO:0000259" key="1">
    <source>
        <dbReference type="Pfam" id="PF04991"/>
    </source>
</evidence>
<reference evidence="2 3" key="2">
    <citation type="journal article" date="2011" name="Mol. Biol. Evol.">
        <title>Unity in variety--the pan-genome of the Chlamydiae.</title>
        <authorList>
            <person name="Collingro A."/>
            <person name="Tischler P."/>
            <person name="Weinmaier T."/>
            <person name="Penz T."/>
            <person name="Heinz E."/>
            <person name="Brunham R.C."/>
            <person name="Read T.D."/>
            <person name="Bavoil P.M."/>
            <person name="Sachse K."/>
            <person name="Kahane S."/>
            <person name="Friedman M.G."/>
            <person name="Rattei T."/>
            <person name="Myers G.S."/>
            <person name="Horn M."/>
        </authorList>
    </citation>
    <scope>NUCLEOTIDE SEQUENCE [LARGE SCALE GENOMIC DNA]</scope>
    <source>
        <strain evidence="3">ATCC VR-1471 / Z</strain>
    </source>
</reference>
<dbReference type="HOGENOM" id="CLU_703776_0_0_0"/>
<dbReference type="Pfam" id="PF04991">
    <property type="entry name" value="LicD"/>
    <property type="match status" value="1"/>
</dbReference>
<feature type="domain" description="LicD/FKTN/FKRP nucleotidyltransferase" evidence="1">
    <location>
        <begin position="209"/>
        <end position="255"/>
    </location>
</feature>
<keyword evidence="3" id="KW-1185">Reference proteome</keyword>
<dbReference type="KEGG" id="sng:SNE_A07820"/>
<protein>
    <recommendedName>
        <fullName evidence="1">LicD/FKTN/FKRP nucleotidyltransferase domain-containing protein</fullName>
    </recommendedName>
</protein>
<organism evidence="2 3">
    <name type="scientific">Simkania negevensis (strain ATCC VR-1471 / DSM 27360 / Z)</name>
    <dbReference type="NCBI Taxonomy" id="331113"/>
    <lineage>
        <taxon>Bacteria</taxon>
        <taxon>Pseudomonadati</taxon>
        <taxon>Chlamydiota</taxon>
        <taxon>Chlamydiia</taxon>
        <taxon>Parachlamydiales</taxon>
        <taxon>Simkaniaceae</taxon>
        <taxon>Simkania</taxon>
    </lineage>
</organism>
<dbReference type="eggNOG" id="COG3475">
    <property type="taxonomic scope" value="Bacteria"/>
</dbReference>
<sequence length="392" mass="45206">MSVFKKRGFHATSKVMINIIEIFPKLARALPKTIEGIIWFGMSMVSFYHSFSENTFFNMAFENAQGLEKVGNAFLSPVQYLCDGKLITYNETSDTFTLKQRFNYETRKRIFSPLAFSTLPPGLFFGTVIKSLAYFSPETRERHKKLKAFLSSTDVHSNIDYFQSFGIQVEDFRTAPYISPPAHQRRPGDENNLIDDKKALQEITKLLSEKGIPFWVDCGTCLGAYRYGGIIPWDNDLDLAAIEEDFENIMHALQALDETKYVVQDWSNRCRPGTYIRVYIKSNRNHIDIYLSAIDAENETLTNILSYGESHFMAESWKIRERMFGKPVPFDVIFPLKKAKFDGIDIPVPNQIEVYLSYKYGPNISPVMIYNEATDQYEKDLSHPYWGIPLVH</sequence>
<proteinExistence type="predicted"/>
<dbReference type="STRING" id="331113.SNE_A07820"/>
<dbReference type="Gene3D" id="3.30.460.40">
    <property type="match status" value="1"/>
</dbReference>
<accession>F8L7D2</accession>
<dbReference type="Proteomes" id="UP000000496">
    <property type="component" value="Chromosome gsn.131"/>
</dbReference>
<dbReference type="PANTHER" id="PTHR43404:SF1">
    <property type="entry name" value="MNN4P"/>
    <property type="match status" value="1"/>
</dbReference>
<dbReference type="InterPro" id="IPR052942">
    <property type="entry name" value="LPS_cholinephosphotransferase"/>
</dbReference>